<dbReference type="RefSeq" id="XP_014144329.1">
    <property type="nucleotide sequence ID" value="XM_014288854.1"/>
</dbReference>
<dbReference type="AlphaFoldDB" id="A0A0L0F163"/>
<name>A0A0L0F163_9EUKA</name>
<protein>
    <submittedName>
        <fullName evidence="2">Uncharacterized protein</fullName>
    </submittedName>
</protein>
<feature type="region of interest" description="Disordered" evidence="1">
    <location>
        <begin position="32"/>
        <end position="55"/>
    </location>
</feature>
<evidence type="ECO:0000313" key="2">
    <source>
        <dbReference type="EMBL" id="KNC70427.1"/>
    </source>
</evidence>
<dbReference type="GeneID" id="25917549"/>
<proteinExistence type="predicted"/>
<evidence type="ECO:0000256" key="1">
    <source>
        <dbReference type="SAM" id="MobiDB-lite"/>
    </source>
</evidence>
<gene>
    <name evidence="2" type="ORF">SARC_17045</name>
</gene>
<feature type="non-terminal residue" evidence="2">
    <location>
        <position position="1"/>
    </location>
</feature>
<organism evidence="2 3">
    <name type="scientific">Sphaeroforma arctica JP610</name>
    <dbReference type="NCBI Taxonomy" id="667725"/>
    <lineage>
        <taxon>Eukaryota</taxon>
        <taxon>Ichthyosporea</taxon>
        <taxon>Ichthyophonida</taxon>
        <taxon>Sphaeroforma</taxon>
    </lineage>
</organism>
<dbReference type="Proteomes" id="UP000054560">
    <property type="component" value="Unassembled WGS sequence"/>
</dbReference>
<dbReference type="EMBL" id="KQ251202">
    <property type="protein sequence ID" value="KNC70427.1"/>
    <property type="molecule type" value="Genomic_DNA"/>
</dbReference>
<accession>A0A0L0F163</accession>
<reference evidence="2 3" key="1">
    <citation type="submission" date="2011-02" db="EMBL/GenBank/DDBJ databases">
        <title>The Genome Sequence of Sphaeroforma arctica JP610.</title>
        <authorList>
            <consortium name="The Broad Institute Genome Sequencing Platform"/>
            <person name="Russ C."/>
            <person name="Cuomo C."/>
            <person name="Young S.K."/>
            <person name="Zeng Q."/>
            <person name="Gargeya S."/>
            <person name="Alvarado L."/>
            <person name="Berlin A."/>
            <person name="Chapman S.B."/>
            <person name="Chen Z."/>
            <person name="Freedman E."/>
            <person name="Gellesch M."/>
            <person name="Goldberg J."/>
            <person name="Griggs A."/>
            <person name="Gujja S."/>
            <person name="Heilman E."/>
            <person name="Heiman D."/>
            <person name="Howarth C."/>
            <person name="Mehta T."/>
            <person name="Neiman D."/>
            <person name="Pearson M."/>
            <person name="Roberts A."/>
            <person name="Saif S."/>
            <person name="Shea T."/>
            <person name="Shenoy N."/>
            <person name="Sisk P."/>
            <person name="Stolte C."/>
            <person name="Sykes S."/>
            <person name="White J."/>
            <person name="Yandava C."/>
            <person name="Burger G."/>
            <person name="Gray M.W."/>
            <person name="Holland P.W.H."/>
            <person name="King N."/>
            <person name="Lang F.B.F."/>
            <person name="Roger A.J."/>
            <person name="Ruiz-Trillo I."/>
            <person name="Haas B."/>
            <person name="Nusbaum C."/>
            <person name="Birren B."/>
        </authorList>
    </citation>
    <scope>NUCLEOTIDE SEQUENCE [LARGE SCALE GENOMIC DNA]</scope>
    <source>
        <strain evidence="2 3">JP610</strain>
    </source>
</reference>
<keyword evidence="3" id="KW-1185">Reference proteome</keyword>
<sequence>RRDNVAAQAAQDIKRRMTDKYCGTDVSSARDILNQRNRNRQELRKQELQSYTESTRVKADELKNSFSVM</sequence>
<evidence type="ECO:0000313" key="3">
    <source>
        <dbReference type="Proteomes" id="UP000054560"/>
    </source>
</evidence>